<keyword evidence="1" id="KW-0812">Transmembrane</keyword>
<dbReference type="RefSeq" id="WP_140597636.1">
    <property type="nucleotide sequence ID" value="NZ_VFWZ01000011.1"/>
</dbReference>
<comment type="caution">
    <text evidence="2">The sequence shown here is derived from an EMBL/GenBank/DDBJ whole genome shotgun (WGS) entry which is preliminary data.</text>
</comment>
<feature type="transmembrane region" description="Helical" evidence="1">
    <location>
        <begin position="196"/>
        <end position="218"/>
    </location>
</feature>
<organism evidence="2 3">
    <name type="scientific">Aquimarina algicola</name>
    <dbReference type="NCBI Taxonomy" id="2589995"/>
    <lineage>
        <taxon>Bacteria</taxon>
        <taxon>Pseudomonadati</taxon>
        <taxon>Bacteroidota</taxon>
        <taxon>Flavobacteriia</taxon>
        <taxon>Flavobacteriales</taxon>
        <taxon>Flavobacteriaceae</taxon>
        <taxon>Aquimarina</taxon>
    </lineage>
</organism>
<reference evidence="2 3" key="1">
    <citation type="submission" date="2019-06" db="EMBL/GenBank/DDBJ databases">
        <authorList>
            <person name="Meng X."/>
        </authorList>
    </citation>
    <scope>NUCLEOTIDE SEQUENCE [LARGE SCALE GENOMIC DNA]</scope>
    <source>
        <strain evidence="2 3">M625</strain>
    </source>
</reference>
<name>A0A504IYI9_9FLAO</name>
<dbReference type="Pfam" id="PF12412">
    <property type="entry name" value="DUF3667"/>
    <property type="match status" value="1"/>
</dbReference>
<keyword evidence="1" id="KW-0472">Membrane</keyword>
<proteinExistence type="predicted"/>
<protein>
    <submittedName>
        <fullName evidence="2">DUF3667 domain-containing protein</fullName>
    </submittedName>
</protein>
<dbReference type="EMBL" id="VFWZ01000011">
    <property type="protein sequence ID" value="TPN81262.1"/>
    <property type="molecule type" value="Genomic_DNA"/>
</dbReference>
<feature type="transmembrane region" description="Helical" evidence="1">
    <location>
        <begin position="135"/>
        <end position="155"/>
    </location>
</feature>
<evidence type="ECO:0000313" key="3">
    <source>
        <dbReference type="Proteomes" id="UP000315540"/>
    </source>
</evidence>
<keyword evidence="3" id="KW-1185">Reference proteome</keyword>
<evidence type="ECO:0000313" key="2">
    <source>
        <dbReference type="EMBL" id="TPN81262.1"/>
    </source>
</evidence>
<gene>
    <name evidence="2" type="ORF">FHK87_25085</name>
</gene>
<dbReference type="Proteomes" id="UP000315540">
    <property type="component" value="Unassembled WGS sequence"/>
</dbReference>
<dbReference type="OrthoDB" id="1143019at2"/>
<feature type="transmembrane region" description="Helical" evidence="1">
    <location>
        <begin position="83"/>
        <end position="103"/>
    </location>
</feature>
<dbReference type="InterPro" id="IPR022134">
    <property type="entry name" value="DUF3667"/>
</dbReference>
<dbReference type="AlphaFoldDB" id="A0A504IYI9"/>
<accession>A0A504IYI9</accession>
<feature type="transmembrane region" description="Helical" evidence="1">
    <location>
        <begin position="230"/>
        <end position="252"/>
    </location>
</feature>
<keyword evidence="1" id="KW-1133">Transmembrane helix</keyword>
<sequence length="262" mass="30707">MHELTRKQINNCKNCGTPIKNFNFCPNCGAKKITRRITFKNLCLEFSNSFLNFDNSFFRTFTHLFTKPEQVIDGYINGLRKRYLNAISYFAISLTLIGIYSFFLKDRLGELLILNATSEEQLEITKSTTDLTVKYQSLTNFLIIPILALISRLVFINYKKYNLTEHLIIYLYAYSHIVAIMSIVLFPIPFITDNMYLATMIQFPIYIIYIAYVLKRLYNISFMKITLKTILFLVISTIIFTIFTFMIAAIFYKFEIIEIPSK</sequence>
<evidence type="ECO:0000256" key="1">
    <source>
        <dbReference type="SAM" id="Phobius"/>
    </source>
</evidence>
<feature type="transmembrane region" description="Helical" evidence="1">
    <location>
        <begin position="167"/>
        <end position="190"/>
    </location>
</feature>